<dbReference type="OrthoDB" id="3223806at2759"/>
<dbReference type="EMBL" id="KV875106">
    <property type="protein sequence ID" value="OIW23724.1"/>
    <property type="molecule type" value="Genomic_DNA"/>
</dbReference>
<dbReference type="GO" id="GO:0006508">
    <property type="term" value="P:proteolysis"/>
    <property type="evidence" value="ECO:0007669"/>
    <property type="project" value="InterPro"/>
</dbReference>
<proteinExistence type="inferred from homology"/>
<dbReference type="InParanoid" id="A0A1J7J3H4"/>
<sequence>MSSPPCNKWAILIGIEDYGHPGQAPRRTRKNERGELIKFEPLEGCVNDVLAVEEYLTKTIRVPPGNITKLLSPRQPHPRLSSKTQYQKATYKNIVNALKDAGRGVSSESKTGDNRPKKGDFVYIHFSGHGSVASTIFTDLGKRKAVDETLVPCDITLDGHYLRDLELAALLEDMVDQGLVVTAVLDCCHSGGAVRGEADNESKTGLTRGVGDLYVSDVDRDRCQEMARIEYWAKSKPSWIDNPGGFVVLTACLEGEKAKETTDYPRHGLLTARLLHCLRRSHVDIPSQALFEKIRSEVQNINCFQTPDLIGDNERFFFSKTIRRQTYALQVSNCEYADPKLPRSCRKLFLDGGTLHGVEEGSGYDILPVDFNLGRPPKAEEVLAMVVVTSVQDGHWEARIRNIKGQETRWKDLVTGCFAVLNSVPIAKKTQVRFQTSDGTASAKFRDYWAKNYGDQVWLKLADTEDLGAFFTVTVDRSGNFSIVEPNKMIDPYMERGLQALPAADMEHSVPGLISRLEHMARFKVTRALSNVGSQAGSIAACISCEVRCCDEGTKPKKIDGDFFPRAPYVLYEDGVWGVPERRIARVTLRNTSDRGLSLVVMCCSAELGVSKLYPEKYTHKIVDAASTLEWGIAPTVARELRATADAGGDIIEVYKVFVTESPMNTKDEGGREAPMAEAIGVA</sequence>
<reference evidence="3 4" key="1">
    <citation type="submission" date="2016-10" db="EMBL/GenBank/DDBJ databases">
        <title>Draft genome sequence of Coniochaeta ligniaria NRRL30616, a lignocellulolytic fungus for bioabatement of inhibitors in plant biomass hydrolysates.</title>
        <authorList>
            <consortium name="DOE Joint Genome Institute"/>
            <person name="Jimenez D.J."/>
            <person name="Hector R.E."/>
            <person name="Riley R."/>
            <person name="Sun H."/>
            <person name="Grigoriev I.V."/>
            <person name="Van Elsas J.D."/>
            <person name="Nichols N.N."/>
        </authorList>
    </citation>
    <scope>NUCLEOTIDE SEQUENCE [LARGE SCALE GENOMIC DNA]</scope>
    <source>
        <strain evidence="3 4">NRRL 30616</strain>
    </source>
</reference>
<dbReference type="Gene3D" id="3.40.50.1460">
    <property type="match status" value="1"/>
</dbReference>
<comment type="similarity">
    <text evidence="1">Belongs to the peptidase C14B family.</text>
</comment>
<feature type="domain" description="Peptidase C14 caspase" evidence="2">
    <location>
        <begin position="8"/>
        <end position="308"/>
    </location>
</feature>
<gene>
    <name evidence="3" type="ORF">CONLIGDRAFT_649737</name>
</gene>
<dbReference type="GO" id="GO:0004197">
    <property type="term" value="F:cysteine-type endopeptidase activity"/>
    <property type="evidence" value="ECO:0007669"/>
    <property type="project" value="InterPro"/>
</dbReference>
<dbReference type="PANTHER" id="PTHR48104:SF30">
    <property type="entry name" value="METACASPASE-1"/>
    <property type="match status" value="1"/>
</dbReference>
<dbReference type="InterPro" id="IPR050452">
    <property type="entry name" value="Metacaspase"/>
</dbReference>
<dbReference type="Pfam" id="PF00656">
    <property type="entry name" value="Peptidase_C14"/>
    <property type="match status" value="1"/>
</dbReference>
<keyword evidence="4" id="KW-1185">Reference proteome</keyword>
<evidence type="ECO:0000313" key="4">
    <source>
        <dbReference type="Proteomes" id="UP000182658"/>
    </source>
</evidence>
<evidence type="ECO:0000256" key="1">
    <source>
        <dbReference type="ARBA" id="ARBA00009005"/>
    </source>
</evidence>
<dbReference type="PANTHER" id="PTHR48104">
    <property type="entry name" value="METACASPASE-4"/>
    <property type="match status" value="1"/>
</dbReference>
<organism evidence="3 4">
    <name type="scientific">Coniochaeta ligniaria NRRL 30616</name>
    <dbReference type="NCBI Taxonomy" id="1408157"/>
    <lineage>
        <taxon>Eukaryota</taxon>
        <taxon>Fungi</taxon>
        <taxon>Dikarya</taxon>
        <taxon>Ascomycota</taxon>
        <taxon>Pezizomycotina</taxon>
        <taxon>Sordariomycetes</taxon>
        <taxon>Sordariomycetidae</taxon>
        <taxon>Coniochaetales</taxon>
        <taxon>Coniochaetaceae</taxon>
        <taxon>Coniochaeta</taxon>
    </lineage>
</organism>
<protein>
    <recommendedName>
        <fullName evidence="2">Peptidase C14 caspase domain-containing protein</fullName>
    </recommendedName>
</protein>
<dbReference type="InterPro" id="IPR011600">
    <property type="entry name" value="Pept_C14_caspase"/>
</dbReference>
<accession>A0A1J7J3H4</accession>
<evidence type="ECO:0000313" key="3">
    <source>
        <dbReference type="EMBL" id="OIW23724.1"/>
    </source>
</evidence>
<dbReference type="GO" id="GO:0005737">
    <property type="term" value="C:cytoplasm"/>
    <property type="evidence" value="ECO:0007669"/>
    <property type="project" value="TreeGrafter"/>
</dbReference>
<dbReference type="AlphaFoldDB" id="A0A1J7J3H4"/>
<dbReference type="Proteomes" id="UP000182658">
    <property type="component" value="Unassembled WGS sequence"/>
</dbReference>
<name>A0A1J7J3H4_9PEZI</name>
<evidence type="ECO:0000259" key="2">
    <source>
        <dbReference type="Pfam" id="PF00656"/>
    </source>
</evidence>